<reference evidence="2 3" key="1">
    <citation type="submission" date="2016-10" db="EMBL/GenBank/DDBJ databases">
        <authorList>
            <person name="de Groot N.N."/>
        </authorList>
    </citation>
    <scope>NUCLEOTIDE SEQUENCE [LARGE SCALE GENOMIC DNA]</scope>
    <source>
        <strain evidence="2 3">DSM 2784</strain>
    </source>
</reference>
<dbReference type="Proteomes" id="UP000199208">
    <property type="component" value="Unassembled WGS sequence"/>
</dbReference>
<dbReference type="STRING" id="1120920.SAMN03080599_00139"/>
<evidence type="ECO:0000313" key="2">
    <source>
        <dbReference type="EMBL" id="SCZ76240.1"/>
    </source>
</evidence>
<accession>A0A1G5RQW3</accession>
<dbReference type="InterPro" id="IPR007359">
    <property type="entry name" value="SigmaE_reg_RseC_MucC"/>
</dbReference>
<dbReference type="InterPro" id="IPR026268">
    <property type="entry name" value="RseC"/>
</dbReference>
<feature type="transmembrane region" description="Helical" evidence="1">
    <location>
        <begin position="71"/>
        <end position="90"/>
    </location>
</feature>
<dbReference type="PANTHER" id="PTHR35867">
    <property type="entry name" value="PROTEIN RSEC"/>
    <property type="match status" value="1"/>
</dbReference>
<protein>
    <submittedName>
        <fullName evidence="2">Positive regulator of sigma(E), RseC/MucC</fullName>
    </submittedName>
</protein>
<dbReference type="PANTHER" id="PTHR35867:SF1">
    <property type="entry name" value="PROTEIN RSEC"/>
    <property type="match status" value="1"/>
</dbReference>
<name>A0A1G5RQW3_9FIRM</name>
<dbReference type="RefSeq" id="WP_092588965.1">
    <property type="nucleotide sequence ID" value="NZ_FMWL01000001.1"/>
</dbReference>
<keyword evidence="1" id="KW-0812">Transmembrane</keyword>
<dbReference type="PIRSF" id="PIRSF004923">
    <property type="entry name" value="RseC"/>
    <property type="match status" value="1"/>
</dbReference>
<dbReference type="Pfam" id="PF04246">
    <property type="entry name" value="RseC_MucC"/>
    <property type="match status" value="1"/>
</dbReference>
<keyword evidence="3" id="KW-1185">Reference proteome</keyword>
<feature type="transmembrane region" description="Helical" evidence="1">
    <location>
        <begin position="102"/>
        <end position="122"/>
    </location>
</feature>
<evidence type="ECO:0000256" key="1">
    <source>
        <dbReference type="SAM" id="Phobius"/>
    </source>
</evidence>
<evidence type="ECO:0000313" key="3">
    <source>
        <dbReference type="Proteomes" id="UP000199208"/>
    </source>
</evidence>
<keyword evidence="1" id="KW-0472">Membrane</keyword>
<dbReference type="AlphaFoldDB" id="A0A1G5RQW3"/>
<gene>
    <name evidence="2" type="ORF">SAMN03080599_00139</name>
</gene>
<organism evidence="2 3">
    <name type="scientific">Acidaminobacter hydrogenoformans DSM 2784</name>
    <dbReference type="NCBI Taxonomy" id="1120920"/>
    <lineage>
        <taxon>Bacteria</taxon>
        <taxon>Bacillati</taxon>
        <taxon>Bacillota</taxon>
        <taxon>Clostridia</taxon>
        <taxon>Peptostreptococcales</taxon>
        <taxon>Acidaminobacteraceae</taxon>
        <taxon>Acidaminobacter</taxon>
    </lineage>
</organism>
<dbReference type="EMBL" id="FMWL01000001">
    <property type="protein sequence ID" value="SCZ76240.1"/>
    <property type="molecule type" value="Genomic_DNA"/>
</dbReference>
<proteinExistence type="predicted"/>
<sequence length="138" mass="14862">MEKNGLVVGLRGQKAVIEIARMSSCGDKCATCSGGCSKPPLIVEVDNALQAKQGDFVVLEAPEHAIIQSTLILYTLPLVVFILGVVLGLQVFSELVPINPELVGILTGFVFLALSYVGIAVLRRDRDVLKMRSILKKL</sequence>
<keyword evidence="1" id="KW-1133">Transmembrane helix</keyword>
<dbReference type="OrthoDB" id="1734233at2"/>